<dbReference type="EMBL" id="JBHRWI010000004">
    <property type="protein sequence ID" value="MFC3509084.1"/>
    <property type="molecule type" value="Genomic_DNA"/>
</dbReference>
<dbReference type="Pfam" id="PF03682">
    <property type="entry name" value="UPF0158"/>
    <property type="match status" value="1"/>
</dbReference>
<sequence>MLALDQFDLDRIAEALQDQSACELRHLVDPRTGVISIWTEDGGLDGERPIDLDELDLIPIDPLPSYVWYQDMADFAGRVGDEQASDQLSIALRGKGAFRRFKDRLHRDWPGLLPRWQAFHDVRAHRRAVAWLSGKALVSQEAADRFIAENPDPDLRQGR</sequence>
<accession>A0ABV7QAB7</accession>
<dbReference type="RefSeq" id="WP_377869355.1">
    <property type="nucleotide sequence ID" value="NZ_JBHMAY010000012.1"/>
</dbReference>
<comment type="caution">
    <text evidence="1">The sequence shown here is derived from an EMBL/GenBank/DDBJ whole genome shotgun (WGS) entry which is preliminary data.</text>
</comment>
<gene>
    <name evidence="1" type="ORF">ACFORO_02810</name>
</gene>
<dbReference type="InterPro" id="IPR005361">
    <property type="entry name" value="UPF0158"/>
</dbReference>
<dbReference type="Proteomes" id="UP001595764">
    <property type="component" value="Unassembled WGS sequence"/>
</dbReference>
<protein>
    <submittedName>
        <fullName evidence="1">UPF0158 family protein</fullName>
    </submittedName>
</protein>
<keyword evidence="2" id="KW-1185">Reference proteome</keyword>
<proteinExistence type="predicted"/>
<name>A0ABV7QAB7_9PSEU</name>
<evidence type="ECO:0000313" key="1">
    <source>
        <dbReference type="EMBL" id="MFC3509084.1"/>
    </source>
</evidence>
<reference evidence="2" key="1">
    <citation type="journal article" date="2019" name="Int. J. Syst. Evol. Microbiol.">
        <title>The Global Catalogue of Microorganisms (GCM) 10K type strain sequencing project: providing services to taxonomists for standard genome sequencing and annotation.</title>
        <authorList>
            <consortium name="The Broad Institute Genomics Platform"/>
            <consortium name="The Broad Institute Genome Sequencing Center for Infectious Disease"/>
            <person name="Wu L."/>
            <person name="Ma J."/>
        </authorList>
    </citation>
    <scope>NUCLEOTIDE SEQUENCE [LARGE SCALE GENOMIC DNA]</scope>
    <source>
        <strain evidence="2">CGMCC 4.7682</strain>
    </source>
</reference>
<evidence type="ECO:0000313" key="2">
    <source>
        <dbReference type="Proteomes" id="UP001595764"/>
    </source>
</evidence>
<organism evidence="1 2">
    <name type="scientific">Amycolatopsis halotolerans</name>
    <dbReference type="NCBI Taxonomy" id="330083"/>
    <lineage>
        <taxon>Bacteria</taxon>
        <taxon>Bacillati</taxon>
        <taxon>Actinomycetota</taxon>
        <taxon>Actinomycetes</taxon>
        <taxon>Pseudonocardiales</taxon>
        <taxon>Pseudonocardiaceae</taxon>
        <taxon>Amycolatopsis</taxon>
    </lineage>
</organism>